<feature type="signal peptide" evidence="1">
    <location>
        <begin position="1"/>
        <end position="24"/>
    </location>
</feature>
<name>A0A4V1EFZ1_9FIRM</name>
<evidence type="ECO:0000313" key="3">
    <source>
        <dbReference type="EMBL" id="QCP34260.1"/>
    </source>
</evidence>
<reference evidence="3 4" key="1">
    <citation type="submission" date="2019-05" db="EMBL/GenBank/DDBJ databases">
        <title>Complete genome sequencing of Anaerostipes rhamnosivorans.</title>
        <authorList>
            <person name="Bui T.P.N."/>
            <person name="de Vos W.M."/>
        </authorList>
    </citation>
    <scope>NUCLEOTIDE SEQUENCE [LARGE SCALE GENOMIC DNA]</scope>
    <source>
        <strain evidence="3 4">1y2</strain>
    </source>
</reference>
<dbReference type="SUPFAM" id="SSF49373">
    <property type="entry name" value="Invasin/intimin cell-adhesion fragments"/>
    <property type="match status" value="1"/>
</dbReference>
<dbReference type="EMBL" id="CP040058">
    <property type="protein sequence ID" value="QCP34260.1"/>
    <property type="molecule type" value="Genomic_DNA"/>
</dbReference>
<dbReference type="AlphaFoldDB" id="A0A4V1EFZ1"/>
<evidence type="ECO:0000259" key="2">
    <source>
        <dbReference type="Pfam" id="PF02368"/>
    </source>
</evidence>
<accession>A0A4V1EFZ1</accession>
<feature type="chain" id="PRO_5039245079" description="BIG2 domain-containing protein" evidence="1">
    <location>
        <begin position="25"/>
        <end position="496"/>
    </location>
</feature>
<dbReference type="KEGG" id="arf:AR1Y2_0806"/>
<proteinExistence type="predicted"/>
<dbReference type="Gene3D" id="2.60.40.10">
    <property type="entry name" value="Immunoglobulins"/>
    <property type="match status" value="1"/>
</dbReference>
<dbReference type="OrthoDB" id="2065075at2"/>
<evidence type="ECO:0000256" key="1">
    <source>
        <dbReference type="SAM" id="SignalP"/>
    </source>
</evidence>
<dbReference type="InterPro" id="IPR003343">
    <property type="entry name" value="Big_2"/>
</dbReference>
<protein>
    <recommendedName>
        <fullName evidence="2">BIG2 domain-containing protein</fullName>
    </recommendedName>
</protein>
<dbReference type="InterPro" id="IPR008964">
    <property type="entry name" value="Invasin/intimin_cell_adhesion"/>
</dbReference>
<dbReference type="InterPro" id="IPR013783">
    <property type="entry name" value="Ig-like_fold"/>
</dbReference>
<keyword evidence="4" id="KW-1185">Reference proteome</keyword>
<dbReference type="Gene3D" id="2.60.40.1080">
    <property type="match status" value="1"/>
</dbReference>
<evidence type="ECO:0000313" key="4">
    <source>
        <dbReference type="Proteomes" id="UP000298653"/>
    </source>
</evidence>
<gene>
    <name evidence="3" type="ORF">AR1Y2_0806</name>
</gene>
<dbReference type="Pfam" id="PF02368">
    <property type="entry name" value="Big_2"/>
    <property type="match status" value="1"/>
</dbReference>
<keyword evidence="1" id="KW-0732">Signal</keyword>
<sequence>MRKESSSFVAKGMALALSAAMAFATLGGMTASVSAASSKKVDANMDGKANETITVNDAKGARMIKVGSYVKSAGQLRKGNTYYALRLADGYGPQKPDYKRVLKQNTWVTVSSSLLPVKLGDKVTSPTWYNTPDNSYNKLQKGDTYFALMSKDNPEFVKLFDSCDGTIAYNETFTGNNINTKDGKYSRYGCNNGGVAGQPILLYHGSSASEYVLKQIYVKNTKNYKKNQIIKKSDFTVYAKYVNKKNSKDVKWGKVDTDYIALSQAYGQGGKFKVKVQYPTAGTNTTNLAPGAKTREITLAGADTTKKVIIATGTAKNSRKVQVSWTKTKGADGYRIYGNQCGKKSSPKYIKTVKKGTKAVITKIGKRKLKSNAPYKFYVRPYKKINGKKKNIGKSNTVHVLMRATSRYANASSVSVKKKSVKLKKGKTEAIKAKVRVPNGKKQPKDHGAKIRYVTSKSSVATVSKKGKIRAKKAGKATIYVISENGKYAKVSVTVK</sequence>
<dbReference type="RefSeq" id="WP_137327826.1">
    <property type="nucleotide sequence ID" value="NZ_CP040058.1"/>
</dbReference>
<feature type="domain" description="BIG2" evidence="2">
    <location>
        <begin position="412"/>
        <end position="488"/>
    </location>
</feature>
<dbReference type="Proteomes" id="UP000298653">
    <property type="component" value="Chromosome"/>
</dbReference>
<organism evidence="3 4">
    <name type="scientific">Anaerostipes rhamnosivorans</name>
    <dbReference type="NCBI Taxonomy" id="1229621"/>
    <lineage>
        <taxon>Bacteria</taxon>
        <taxon>Bacillati</taxon>
        <taxon>Bacillota</taxon>
        <taxon>Clostridia</taxon>
        <taxon>Lachnospirales</taxon>
        <taxon>Lachnospiraceae</taxon>
        <taxon>Anaerostipes</taxon>
    </lineage>
</organism>